<proteinExistence type="predicted"/>
<dbReference type="RefSeq" id="WP_271276084.1">
    <property type="nucleotide sequence ID" value="NZ_BAABFD010000006.1"/>
</dbReference>
<dbReference type="EMBL" id="JAPNUD010000020">
    <property type="protein sequence ID" value="MDA0641065.1"/>
    <property type="molecule type" value="Genomic_DNA"/>
</dbReference>
<organism evidence="3 4">
    <name type="scientific">Nonomuraea ferruginea</name>
    <dbReference type="NCBI Taxonomy" id="46174"/>
    <lineage>
        <taxon>Bacteria</taxon>
        <taxon>Bacillati</taxon>
        <taxon>Actinomycetota</taxon>
        <taxon>Actinomycetes</taxon>
        <taxon>Streptosporangiales</taxon>
        <taxon>Streptosporangiaceae</taxon>
        <taxon>Nonomuraea</taxon>
    </lineage>
</organism>
<dbReference type="Pfam" id="PF12671">
    <property type="entry name" value="Amidase_6"/>
    <property type="match status" value="1"/>
</dbReference>
<dbReference type="InterPro" id="IPR024301">
    <property type="entry name" value="Amidase_6"/>
</dbReference>
<dbReference type="PANTHER" id="PTHR40032">
    <property type="entry name" value="EXPORTED PROTEIN-RELATED"/>
    <property type="match status" value="1"/>
</dbReference>
<accession>A0ABT4SVH6</accession>
<evidence type="ECO:0000313" key="4">
    <source>
        <dbReference type="Proteomes" id="UP001212498"/>
    </source>
</evidence>
<sequence>MAISTPAYSADTHASAEDLETAALMYLKSRVAQLTGDSRGTALHATPASEQLKETLRADSAAIDVRREKLRSANGGHSRGEVTVSDTQISTNGKTATVKLTENTTLFYARTTPGSPEAEQYQLRHTLTYTLEGSQWVLSHDAPDIRVGDLAPDTYPSTAGTVPSKAVPSSKKLSSTSRPRTTSQGTVPDKSSPTYRAPGNSTLAYDYGAMTRYALQYWSNYNPNYRTYGGEGGDCTNFLSQIVKAGGWAETGSWPGENRTLPDQWYYGHEGNWTTTYTWAAAENWYWFASPFNSGRTEPLDYIWEMGVSDVLQIDFDRNDNISHSMFVTGRDGSGQNADELYMTYHSTNTLNKRLSSIIAATPDAWFYAHRT</sequence>
<keyword evidence="4" id="KW-1185">Reference proteome</keyword>
<evidence type="ECO:0000256" key="1">
    <source>
        <dbReference type="SAM" id="MobiDB-lite"/>
    </source>
</evidence>
<name>A0ABT4SVH6_9ACTN</name>
<evidence type="ECO:0000313" key="3">
    <source>
        <dbReference type="EMBL" id="MDA0641065.1"/>
    </source>
</evidence>
<reference evidence="3 4" key="1">
    <citation type="submission" date="2022-11" db="EMBL/GenBank/DDBJ databases">
        <title>Nonomuraea corallina sp. nov., a new species of the genus Nonomuraea isolated from sea side sediment in Thai sea.</title>
        <authorList>
            <person name="Ngamcharungchit C."/>
            <person name="Matsumoto A."/>
            <person name="Suriyachadkun C."/>
            <person name="Panbangred W."/>
            <person name="Inahashi Y."/>
            <person name="Intra B."/>
        </authorList>
    </citation>
    <scope>NUCLEOTIDE SEQUENCE [LARGE SCALE GENOMIC DNA]</scope>
    <source>
        <strain evidence="3 4">DSM 43553</strain>
    </source>
</reference>
<comment type="caution">
    <text evidence="3">The sequence shown here is derived from an EMBL/GenBank/DDBJ whole genome shotgun (WGS) entry which is preliminary data.</text>
</comment>
<dbReference type="PANTHER" id="PTHR40032:SF1">
    <property type="entry name" value="EXPORTED PROTEIN"/>
    <property type="match status" value="1"/>
</dbReference>
<protein>
    <submittedName>
        <fullName evidence="3">Amidase domain-containing protein</fullName>
    </submittedName>
</protein>
<feature type="domain" description="Putative amidase" evidence="2">
    <location>
        <begin position="205"/>
        <end position="368"/>
    </location>
</feature>
<dbReference type="Proteomes" id="UP001212498">
    <property type="component" value="Unassembled WGS sequence"/>
</dbReference>
<evidence type="ECO:0000259" key="2">
    <source>
        <dbReference type="Pfam" id="PF12671"/>
    </source>
</evidence>
<gene>
    <name evidence="3" type="ORF">OUY24_10590</name>
</gene>
<feature type="compositionally biased region" description="Polar residues" evidence="1">
    <location>
        <begin position="171"/>
        <end position="198"/>
    </location>
</feature>
<feature type="region of interest" description="Disordered" evidence="1">
    <location>
        <begin position="149"/>
        <end position="198"/>
    </location>
</feature>